<reference evidence="1 2" key="1">
    <citation type="journal article" date="2017" name="Genome Biol. Evol.">
        <title>Phytophthora megakarya and P. palmivora, closely related causal agents of cacao black pod rot, underwent increases in genome sizes and gene numbers by different mechanisms.</title>
        <authorList>
            <person name="Ali S.S."/>
            <person name="Shao J."/>
            <person name="Lary D.J."/>
            <person name="Kronmiller B."/>
            <person name="Shen D."/>
            <person name="Strem M.D."/>
            <person name="Amoako-Attah I."/>
            <person name="Akrofi A.Y."/>
            <person name="Begoude B.A."/>
            <person name="Ten Hoopen G.M."/>
            <person name="Coulibaly K."/>
            <person name="Kebe B.I."/>
            <person name="Melnick R.L."/>
            <person name="Guiltinan M.J."/>
            <person name="Tyler B.M."/>
            <person name="Meinhardt L.W."/>
            <person name="Bailey B.A."/>
        </authorList>
    </citation>
    <scope>NUCLEOTIDE SEQUENCE [LARGE SCALE GENOMIC DNA]</scope>
    <source>
        <strain evidence="2">sbr112.9</strain>
    </source>
</reference>
<organism evidence="1 2">
    <name type="scientific">Phytophthora palmivora</name>
    <dbReference type="NCBI Taxonomy" id="4796"/>
    <lineage>
        <taxon>Eukaryota</taxon>
        <taxon>Sar</taxon>
        <taxon>Stramenopiles</taxon>
        <taxon>Oomycota</taxon>
        <taxon>Peronosporomycetes</taxon>
        <taxon>Peronosporales</taxon>
        <taxon>Peronosporaceae</taxon>
        <taxon>Phytophthora</taxon>
    </lineage>
</organism>
<evidence type="ECO:0000313" key="2">
    <source>
        <dbReference type="Proteomes" id="UP000237271"/>
    </source>
</evidence>
<protein>
    <submittedName>
        <fullName evidence="1">Uncharacterized protein</fullName>
    </submittedName>
</protein>
<proteinExistence type="predicted"/>
<keyword evidence="2" id="KW-1185">Reference proteome</keyword>
<dbReference type="OrthoDB" id="114526at2759"/>
<dbReference type="AlphaFoldDB" id="A0A2P4X841"/>
<sequence length="263" mass="29088">MPTLNTWSQFCSHVSSEDTALLLRGMKIRMTANGQLTSYTTCSSGAPYSMRYKILRCALLCQETDNVDMYELARAPSKACITPKQRGFTKALVLMPLHIRQGVNGKFGLQPDVLPSLRAVQNIVHHFRHTRLGGNDKCKIIADVIIAAACSGREDKHDAVTFTKVHDGSSYPELGIGSDSRLFLVGMMTESLLRNAVREPGSFVLYRNVPCNLNSISYPVLVCGITDAYRAVHLVALFIASQLHHDHIAASLVALRRIYARVK</sequence>
<accession>A0A2P4X841</accession>
<dbReference type="Proteomes" id="UP000237271">
    <property type="component" value="Unassembled WGS sequence"/>
</dbReference>
<gene>
    <name evidence="1" type="ORF">PHPALM_29223</name>
</gene>
<dbReference type="EMBL" id="NCKW01015821">
    <property type="protein sequence ID" value="POM61727.1"/>
    <property type="molecule type" value="Genomic_DNA"/>
</dbReference>
<name>A0A2P4X841_9STRA</name>
<comment type="caution">
    <text evidence="1">The sequence shown here is derived from an EMBL/GenBank/DDBJ whole genome shotgun (WGS) entry which is preliminary data.</text>
</comment>
<evidence type="ECO:0000313" key="1">
    <source>
        <dbReference type="EMBL" id="POM61727.1"/>
    </source>
</evidence>